<dbReference type="InterPro" id="IPR005467">
    <property type="entry name" value="His_kinase_dom"/>
</dbReference>
<dbReference type="OrthoDB" id="8554694at2"/>
<evidence type="ECO:0000256" key="3">
    <source>
        <dbReference type="ARBA" id="ARBA00012438"/>
    </source>
</evidence>
<accession>A0A1G9QNI3</accession>
<evidence type="ECO:0000256" key="6">
    <source>
        <dbReference type="ARBA" id="ARBA00022692"/>
    </source>
</evidence>
<dbReference type="InterPro" id="IPR050428">
    <property type="entry name" value="TCS_sensor_his_kinase"/>
</dbReference>
<dbReference type="CDD" id="cd00075">
    <property type="entry name" value="HATPase"/>
    <property type="match status" value="1"/>
</dbReference>
<comment type="catalytic activity">
    <reaction evidence="1">
        <text>ATP + protein L-histidine = ADP + protein N-phospho-L-histidine.</text>
        <dbReference type="EC" id="2.7.13.3"/>
    </reaction>
</comment>
<dbReference type="PRINTS" id="PR00344">
    <property type="entry name" value="BCTRLSENSOR"/>
</dbReference>
<dbReference type="STRING" id="1527607.SAMN05428957_102458"/>
<evidence type="ECO:0000256" key="5">
    <source>
        <dbReference type="ARBA" id="ARBA00022679"/>
    </source>
</evidence>
<dbReference type="PANTHER" id="PTHR45436:SF1">
    <property type="entry name" value="SENSOR PROTEIN QSEC"/>
    <property type="match status" value="1"/>
</dbReference>
<name>A0A1G9QNI3_9BURK</name>
<dbReference type="SMART" id="SM00387">
    <property type="entry name" value="HATPase_c"/>
    <property type="match status" value="1"/>
</dbReference>
<evidence type="ECO:0000256" key="10">
    <source>
        <dbReference type="ARBA" id="ARBA00023136"/>
    </source>
</evidence>
<keyword evidence="5" id="KW-0808">Transferase</keyword>
<dbReference type="Gene3D" id="3.30.565.10">
    <property type="entry name" value="Histidine kinase-like ATPase, C-terminal domain"/>
    <property type="match status" value="1"/>
</dbReference>
<feature type="transmembrane region" description="Helical" evidence="11">
    <location>
        <begin position="31"/>
        <end position="50"/>
    </location>
</feature>
<comment type="subcellular location">
    <subcellularLocation>
        <location evidence="2">Membrane</location>
    </subcellularLocation>
</comment>
<dbReference type="PANTHER" id="PTHR45436">
    <property type="entry name" value="SENSOR HISTIDINE KINASE YKOH"/>
    <property type="match status" value="1"/>
</dbReference>
<dbReference type="Proteomes" id="UP000198552">
    <property type="component" value="Unassembled WGS sequence"/>
</dbReference>
<dbReference type="InterPro" id="IPR003594">
    <property type="entry name" value="HATPase_dom"/>
</dbReference>
<keyword evidence="8 11" id="KW-1133">Transmembrane helix</keyword>
<dbReference type="Pfam" id="PF08521">
    <property type="entry name" value="2CSK_N"/>
    <property type="match status" value="1"/>
</dbReference>
<gene>
    <name evidence="14" type="ORF">SAMN05428957_102458</name>
</gene>
<dbReference type="Gene3D" id="1.10.287.130">
    <property type="match status" value="1"/>
</dbReference>
<dbReference type="GO" id="GO:0005886">
    <property type="term" value="C:plasma membrane"/>
    <property type="evidence" value="ECO:0007669"/>
    <property type="project" value="TreeGrafter"/>
</dbReference>
<evidence type="ECO:0000256" key="7">
    <source>
        <dbReference type="ARBA" id="ARBA00022777"/>
    </source>
</evidence>
<proteinExistence type="predicted"/>
<dbReference type="InterPro" id="IPR004358">
    <property type="entry name" value="Sig_transdc_His_kin-like_C"/>
</dbReference>
<dbReference type="InterPro" id="IPR036097">
    <property type="entry name" value="HisK_dim/P_sf"/>
</dbReference>
<dbReference type="RefSeq" id="WP_091567310.1">
    <property type="nucleotide sequence ID" value="NZ_FNHP01000002.1"/>
</dbReference>
<dbReference type="GO" id="GO:0000155">
    <property type="term" value="F:phosphorelay sensor kinase activity"/>
    <property type="evidence" value="ECO:0007669"/>
    <property type="project" value="InterPro"/>
</dbReference>
<keyword evidence="10 11" id="KW-0472">Membrane</keyword>
<keyword evidence="6 11" id="KW-0812">Transmembrane</keyword>
<dbReference type="Pfam" id="PF00512">
    <property type="entry name" value="HisKA"/>
    <property type="match status" value="1"/>
</dbReference>
<evidence type="ECO:0000256" key="4">
    <source>
        <dbReference type="ARBA" id="ARBA00022553"/>
    </source>
</evidence>
<dbReference type="CDD" id="cd00082">
    <property type="entry name" value="HisKA"/>
    <property type="match status" value="1"/>
</dbReference>
<dbReference type="SUPFAM" id="SSF55874">
    <property type="entry name" value="ATPase domain of HSP90 chaperone/DNA topoisomerase II/histidine kinase"/>
    <property type="match status" value="1"/>
</dbReference>
<keyword evidence="7 14" id="KW-0418">Kinase</keyword>
<keyword evidence="9" id="KW-0902">Two-component regulatory system</keyword>
<evidence type="ECO:0000259" key="12">
    <source>
        <dbReference type="PROSITE" id="PS50109"/>
    </source>
</evidence>
<dbReference type="InterPro" id="IPR013727">
    <property type="entry name" value="2CSK_N"/>
</dbReference>
<evidence type="ECO:0000313" key="15">
    <source>
        <dbReference type="Proteomes" id="UP000198552"/>
    </source>
</evidence>
<evidence type="ECO:0000313" key="14">
    <source>
        <dbReference type="EMBL" id="SDM12592.1"/>
    </source>
</evidence>
<feature type="domain" description="HAMP" evidence="13">
    <location>
        <begin position="211"/>
        <end position="263"/>
    </location>
</feature>
<dbReference type="EMBL" id="FNHP01000002">
    <property type="protein sequence ID" value="SDM12592.1"/>
    <property type="molecule type" value="Genomic_DNA"/>
</dbReference>
<evidence type="ECO:0000256" key="8">
    <source>
        <dbReference type="ARBA" id="ARBA00022989"/>
    </source>
</evidence>
<dbReference type="Pfam" id="PF02518">
    <property type="entry name" value="HATPase_c"/>
    <property type="match status" value="1"/>
</dbReference>
<dbReference type="InterPro" id="IPR003661">
    <property type="entry name" value="HisK_dim/P_dom"/>
</dbReference>
<protein>
    <recommendedName>
        <fullName evidence="3">histidine kinase</fullName>
        <ecNumber evidence="3">2.7.13.3</ecNumber>
    </recommendedName>
</protein>
<reference evidence="15" key="1">
    <citation type="submission" date="2016-10" db="EMBL/GenBank/DDBJ databases">
        <authorList>
            <person name="Varghese N."/>
            <person name="Submissions S."/>
        </authorList>
    </citation>
    <scope>NUCLEOTIDE SEQUENCE [LARGE SCALE GENOMIC DNA]</scope>
    <source>
        <strain evidence="15">EPL6</strain>
    </source>
</reference>
<keyword evidence="15" id="KW-1185">Reference proteome</keyword>
<dbReference type="PROSITE" id="PS50109">
    <property type="entry name" value="HIS_KIN"/>
    <property type="match status" value="1"/>
</dbReference>
<evidence type="ECO:0000259" key="13">
    <source>
        <dbReference type="PROSITE" id="PS50885"/>
    </source>
</evidence>
<evidence type="ECO:0000256" key="1">
    <source>
        <dbReference type="ARBA" id="ARBA00000085"/>
    </source>
</evidence>
<dbReference type="EC" id="2.7.13.3" evidence="3"/>
<evidence type="ECO:0000256" key="11">
    <source>
        <dbReference type="SAM" id="Phobius"/>
    </source>
</evidence>
<feature type="transmembrane region" description="Helical" evidence="11">
    <location>
        <begin position="196"/>
        <end position="214"/>
    </location>
</feature>
<dbReference type="InterPro" id="IPR003660">
    <property type="entry name" value="HAMP_dom"/>
</dbReference>
<dbReference type="SMART" id="SM00388">
    <property type="entry name" value="HisKA"/>
    <property type="match status" value="1"/>
</dbReference>
<dbReference type="AlphaFoldDB" id="A0A1G9QNI3"/>
<dbReference type="PROSITE" id="PS50885">
    <property type="entry name" value="HAMP"/>
    <property type="match status" value="1"/>
</dbReference>
<dbReference type="SUPFAM" id="SSF47384">
    <property type="entry name" value="Homodimeric domain of signal transducing histidine kinase"/>
    <property type="match status" value="1"/>
</dbReference>
<organism evidence="14 15">
    <name type="scientific">Oryzisolibacter propanilivorax</name>
    <dbReference type="NCBI Taxonomy" id="1527607"/>
    <lineage>
        <taxon>Bacteria</taxon>
        <taxon>Pseudomonadati</taxon>
        <taxon>Pseudomonadota</taxon>
        <taxon>Betaproteobacteria</taxon>
        <taxon>Burkholderiales</taxon>
        <taxon>Comamonadaceae</taxon>
        <taxon>Oryzisolibacter</taxon>
    </lineage>
</organism>
<feature type="domain" description="Histidine kinase" evidence="12">
    <location>
        <begin position="271"/>
        <end position="498"/>
    </location>
</feature>
<sequence>MTPPPPDALAAAPASASRRRLPWTHWSLRRTLLAVLLPGLLLVMGLELMVSWRNDLSAANAAFDRSLLGAIKAMDANISTDSGGLSVELPYRTLEFFELTASGQVFYRVASSDGLVEIGDSGLPPPPLPLVDGRAQFHDAAYFGVPVRVGSYARRLPQPLSQGSHSDRVLIQVAETLQSRQDFTRRLLLENVARDALLLLAALALVTLAVHGALRPLSRLRAEVAARAAADLTPIDPRRVPKDVRPLVQAINTHMQRYQQVLGQQRRFIDDASHQLRTPLTTLATQVGFALREGDAARREAALLAIKEQVDGAIRQANQMLALARADAAPLPAAEAVDLTALAEGVARQLWPLARQHGIDLGLEPLPGAAPVDADAPLPPACAPGHAALLHEALANLLHNALLQVPRGGRVTLHAGVRNGQALLVVRDDGPGMPPEARARAGERFLHVEGSAARGSGLGLAIAQAIVQRHGGALLLDAARPGQPRPGLVATLCWPADTGALQETQG</sequence>
<keyword evidence="4" id="KW-0597">Phosphoprotein</keyword>
<evidence type="ECO:0000256" key="9">
    <source>
        <dbReference type="ARBA" id="ARBA00023012"/>
    </source>
</evidence>
<dbReference type="InterPro" id="IPR036890">
    <property type="entry name" value="HATPase_C_sf"/>
</dbReference>
<evidence type="ECO:0000256" key="2">
    <source>
        <dbReference type="ARBA" id="ARBA00004370"/>
    </source>
</evidence>